<reference evidence="1" key="2">
    <citation type="journal article" date="2021" name="Sci. Rep.">
        <title>The distribution of antibiotic resistance genes in chicken gut microbiota commensals.</title>
        <authorList>
            <person name="Juricova H."/>
            <person name="Matiasovicova J."/>
            <person name="Kubasova T."/>
            <person name="Cejkova D."/>
            <person name="Rychlik I."/>
        </authorList>
    </citation>
    <scope>NUCLEOTIDE SEQUENCE</scope>
    <source>
        <strain evidence="1">An420c</strain>
    </source>
</reference>
<gene>
    <name evidence="1" type="ORF">H6A13_04795</name>
</gene>
<dbReference type="AlphaFoldDB" id="A0A938XIZ1"/>
<evidence type="ECO:0000313" key="1">
    <source>
        <dbReference type="EMBL" id="MBM6826427.1"/>
    </source>
</evidence>
<evidence type="ECO:0000313" key="2">
    <source>
        <dbReference type="Proteomes" id="UP000713880"/>
    </source>
</evidence>
<dbReference type="Proteomes" id="UP000713880">
    <property type="component" value="Unassembled WGS sequence"/>
</dbReference>
<name>A0A938XIZ1_9CLOT</name>
<proteinExistence type="predicted"/>
<keyword evidence="2" id="KW-1185">Reference proteome</keyword>
<protein>
    <submittedName>
        <fullName evidence="1">Uncharacterized protein</fullName>
    </submittedName>
</protein>
<reference evidence="1" key="1">
    <citation type="submission" date="2020-08" db="EMBL/GenBank/DDBJ databases">
        <authorList>
            <person name="Cejkova D."/>
            <person name="Kubasova T."/>
            <person name="Jahodarova E."/>
            <person name="Rychlik I."/>
        </authorList>
    </citation>
    <scope>NUCLEOTIDE SEQUENCE</scope>
    <source>
        <strain evidence="1">An420c</strain>
    </source>
</reference>
<organism evidence="1 2">
    <name type="scientific">Mordavella massiliensis</name>
    <dbReference type="NCBI Taxonomy" id="1871024"/>
    <lineage>
        <taxon>Bacteria</taxon>
        <taxon>Bacillati</taxon>
        <taxon>Bacillota</taxon>
        <taxon>Clostridia</taxon>
        <taxon>Eubacteriales</taxon>
        <taxon>Clostridiaceae</taxon>
        <taxon>Mordavella</taxon>
    </lineage>
</organism>
<dbReference type="EMBL" id="JACJLV010000011">
    <property type="protein sequence ID" value="MBM6826427.1"/>
    <property type="molecule type" value="Genomic_DNA"/>
</dbReference>
<sequence length="120" mass="13603">MLKYRGRRKELQGYIQKNEKYFSSVDAETYQALCSFLNMENGIKEVEAMQKEERVNMCQALEEWYQDALKEGREAGLAEGRESGVALAKKVFRLSAEGCTEAEIAAETGISPDEVQKILK</sequence>
<comment type="caution">
    <text evidence="1">The sequence shown here is derived from an EMBL/GenBank/DDBJ whole genome shotgun (WGS) entry which is preliminary data.</text>
</comment>
<accession>A0A938XIZ1</accession>